<dbReference type="SMART" id="SM00344">
    <property type="entry name" value="HTH_ASNC"/>
    <property type="match status" value="1"/>
</dbReference>
<dbReference type="InterPro" id="IPR000485">
    <property type="entry name" value="AsnC-type_HTH_dom"/>
</dbReference>
<gene>
    <name evidence="5" type="ORF">FAEPRAM212_02086</name>
</gene>
<evidence type="ECO:0000256" key="2">
    <source>
        <dbReference type="ARBA" id="ARBA00023125"/>
    </source>
</evidence>
<evidence type="ECO:0000313" key="6">
    <source>
        <dbReference type="Proteomes" id="UP000005945"/>
    </source>
</evidence>
<dbReference type="GO" id="GO:0043200">
    <property type="term" value="P:response to amino acid"/>
    <property type="evidence" value="ECO:0007669"/>
    <property type="project" value="TreeGrafter"/>
</dbReference>
<proteinExistence type="predicted"/>
<dbReference type="PANTHER" id="PTHR30154:SF53">
    <property type="entry name" value="HTH-TYPE TRANSCRIPTIONAL REGULATOR LRPC"/>
    <property type="match status" value="1"/>
</dbReference>
<feature type="domain" description="HTH asnC-type" evidence="4">
    <location>
        <begin position="7"/>
        <end position="73"/>
    </location>
</feature>
<dbReference type="GO" id="GO:0043565">
    <property type="term" value="F:sequence-specific DNA binding"/>
    <property type="evidence" value="ECO:0007669"/>
    <property type="project" value="InterPro"/>
</dbReference>
<dbReference type="PROSITE" id="PS50956">
    <property type="entry name" value="HTH_ASNC_2"/>
    <property type="match status" value="1"/>
</dbReference>
<dbReference type="InterPro" id="IPR036388">
    <property type="entry name" value="WH-like_DNA-bd_sf"/>
</dbReference>
<dbReference type="InterPro" id="IPR019887">
    <property type="entry name" value="Tscrpt_reg_AsnC/Lrp_C"/>
</dbReference>
<dbReference type="Proteomes" id="UP000005945">
    <property type="component" value="Unassembled WGS sequence"/>
</dbReference>
<dbReference type="HOGENOM" id="CLU_091233_3_0_9"/>
<protein>
    <submittedName>
        <fullName evidence="5">Transcriptional regulator, AsnC family</fullName>
    </submittedName>
</protein>
<name>A8SCW9_9FIRM</name>
<organism evidence="5 6">
    <name type="scientific">Faecalibacterium prausnitzii M21/2</name>
    <dbReference type="NCBI Taxonomy" id="411485"/>
    <lineage>
        <taxon>Bacteria</taxon>
        <taxon>Bacillati</taxon>
        <taxon>Bacillota</taxon>
        <taxon>Clostridia</taxon>
        <taxon>Eubacteriales</taxon>
        <taxon>Oscillospiraceae</taxon>
        <taxon>Faecalibacterium</taxon>
    </lineage>
</organism>
<dbReference type="PRINTS" id="PR00033">
    <property type="entry name" value="HTHASNC"/>
</dbReference>
<keyword evidence="1" id="KW-0805">Transcription regulation</keyword>
<dbReference type="InterPro" id="IPR011991">
    <property type="entry name" value="ArsR-like_HTH"/>
</dbReference>
<comment type="caution">
    <text evidence="5">The sequence shown here is derived from an EMBL/GenBank/DDBJ whole genome shotgun (WGS) entry which is preliminary data.</text>
</comment>
<dbReference type="Pfam" id="PF01037">
    <property type="entry name" value="AsnC_trans_reg"/>
    <property type="match status" value="1"/>
</dbReference>
<dbReference type="SUPFAM" id="SSF46785">
    <property type="entry name" value="Winged helix' DNA-binding domain"/>
    <property type="match status" value="1"/>
</dbReference>
<keyword evidence="2" id="KW-0238">DNA-binding</keyword>
<evidence type="ECO:0000313" key="5">
    <source>
        <dbReference type="EMBL" id="EDP21358.1"/>
    </source>
</evidence>
<dbReference type="PANTHER" id="PTHR30154">
    <property type="entry name" value="LEUCINE-RESPONSIVE REGULATORY PROTEIN"/>
    <property type="match status" value="1"/>
</dbReference>
<evidence type="ECO:0000256" key="3">
    <source>
        <dbReference type="ARBA" id="ARBA00023163"/>
    </source>
</evidence>
<dbReference type="InterPro" id="IPR019888">
    <property type="entry name" value="Tscrpt_reg_AsnC-like"/>
</dbReference>
<dbReference type="SUPFAM" id="SSF54909">
    <property type="entry name" value="Dimeric alpha+beta barrel"/>
    <property type="match status" value="1"/>
</dbReference>
<dbReference type="EMBL" id="ABED02000027">
    <property type="protein sequence ID" value="EDP21358.1"/>
    <property type="molecule type" value="Genomic_DNA"/>
</dbReference>
<reference evidence="5 6" key="1">
    <citation type="submission" date="2007-09" db="EMBL/GenBank/DDBJ databases">
        <title>Draft genome sequence of Faecalibacterium prausnitzii M21/2.</title>
        <authorList>
            <person name="Sudarsanam P."/>
            <person name="Ley R."/>
            <person name="Guruge J."/>
            <person name="Turnbaugh P.J."/>
            <person name="Mahowald M."/>
            <person name="Liep D."/>
            <person name="Gordon J."/>
        </authorList>
    </citation>
    <scope>NUCLEOTIDE SEQUENCE [LARGE SCALE GENOMIC DNA]</scope>
    <source>
        <strain evidence="5 6">M21/2</strain>
    </source>
</reference>
<dbReference type="Pfam" id="PF13404">
    <property type="entry name" value="HTH_AsnC-type"/>
    <property type="match status" value="1"/>
</dbReference>
<dbReference type="InterPro" id="IPR011008">
    <property type="entry name" value="Dimeric_a/b-barrel"/>
</dbReference>
<dbReference type="GO" id="GO:0005829">
    <property type="term" value="C:cytosol"/>
    <property type="evidence" value="ECO:0007669"/>
    <property type="project" value="TreeGrafter"/>
</dbReference>
<dbReference type="InterPro" id="IPR036390">
    <property type="entry name" value="WH_DNA-bd_sf"/>
</dbReference>
<dbReference type="Gene3D" id="1.10.10.10">
    <property type="entry name" value="Winged helix-like DNA-binding domain superfamily/Winged helix DNA-binding domain"/>
    <property type="match status" value="1"/>
</dbReference>
<sequence length="152" mass="16788">MKEALLMDDLDRKILTLLAKNARMPVKEIAEQVSLTSPAVSSRIHKLETDGIISGYTVTLNRPADRMYVDALISLSVAPSKQDAFLELLQNSREVLQCYHVTGAYTFLVKVSCGSMAQLEHLILQFQKLGTTSTQIILSTPVNHGDLDALML</sequence>
<reference evidence="5 6" key="2">
    <citation type="submission" date="2007-09" db="EMBL/GenBank/DDBJ databases">
        <authorList>
            <person name="Fulton L."/>
            <person name="Clifton S."/>
            <person name="Fulton B."/>
            <person name="Xu J."/>
            <person name="Minx P."/>
            <person name="Pepin K.H."/>
            <person name="Johnson M."/>
            <person name="Thiruvilangam P."/>
            <person name="Bhonagiri V."/>
            <person name="Nash W.E."/>
            <person name="Mardis E.R."/>
            <person name="Wilson R.K."/>
        </authorList>
    </citation>
    <scope>NUCLEOTIDE SEQUENCE [LARGE SCALE GENOMIC DNA]</scope>
    <source>
        <strain evidence="5 6">M21/2</strain>
    </source>
</reference>
<evidence type="ECO:0000259" key="4">
    <source>
        <dbReference type="PROSITE" id="PS50956"/>
    </source>
</evidence>
<dbReference type="CDD" id="cd00090">
    <property type="entry name" value="HTH_ARSR"/>
    <property type="match status" value="1"/>
</dbReference>
<keyword evidence="3" id="KW-0804">Transcription</keyword>
<evidence type="ECO:0000256" key="1">
    <source>
        <dbReference type="ARBA" id="ARBA00023015"/>
    </source>
</evidence>
<accession>A8SCW9</accession>
<dbReference type="Gene3D" id="3.30.70.920">
    <property type="match status" value="1"/>
</dbReference>
<dbReference type="AlphaFoldDB" id="A8SCW9"/>